<gene>
    <name evidence="2" type="ORF">TIFTF001_051922</name>
</gene>
<evidence type="ECO:0000256" key="1">
    <source>
        <dbReference type="SAM" id="MobiDB-lite"/>
    </source>
</evidence>
<feature type="compositionally biased region" description="Acidic residues" evidence="1">
    <location>
        <begin position="101"/>
        <end position="111"/>
    </location>
</feature>
<evidence type="ECO:0000313" key="3">
    <source>
        <dbReference type="Proteomes" id="UP001187192"/>
    </source>
</evidence>
<comment type="caution">
    <text evidence="2">The sequence shown here is derived from an EMBL/GenBank/DDBJ whole genome shotgun (WGS) entry which is preliminary data.</text>
</comment>
<dbReference type="EMBL" id="BTGU01010243">
    <property type="protein sequence ID" value="GMN72048.1"/>
    <property type="molecule type" value="Genomic_DNA"/>
</dbReference>
<protein>
    <submittedName>
        <fullName evidence="2">Uncharacterized protein</fullName>
    </submittedName>
</protein>
<dbReference type="AlphaFoldDB" id="A0AA88JCT9"/>
<reference evidence="2" key="1">
    <citation type="submission" date="2023-07" db="EMBL/GenBank/DDBJ databases">
        <title>draft genome sequence of fig (Ficus carica).</title>
        <authorList>
            <person name="Takahashi T."/>
            <person name="Nishimura K."/>
        </authorList>
    </citation>
    <scope>NUCLEOTIDE SEQUENCE</scope>
</reference>
<dbReference type="Proteomes" id="UP001187192">
    <property type="component" value="Unassembled WGS sequence"/>
</dbReference>
<feature type="region of interest" description="Disordered" evidence="1">
    <location>
        <begin position="71"/>
        <end position="111"/>
    </location>
</feature>
<feature type="compositionally biased region" description="Acidic residues" evidence="1">
    <location>
        <begin position="71"/>
        <end position="80"/>
    </location>
</feature>
<accession>A0AA88JCT9</accession>
<organism evidence="2 3">
    <name type="scientific">Ficus carica</name>
    <name type="common">Common fig</name>
    <dbReference type="NCBI Taxonomy" id="3494"/>
    <lineage>
        <taxon>Eukaryota</taxon>
        <taxon>Viridiplantae</taxon>
        <taxon>Streptophyta</taxon>
        <taxon>Embryophyta</taxon>
        <taxon>Tracheophyta</taxon>
        <taxon>Spermatophyta</taxon>
        <taxon>Magnoliopsida</taxon>
        <taxon>eudicotyledons</taxon>
        <taxon>Gunneridae</taxon>
        <taxon>Pentapetalae</taxon>
        <taxon>rosids</taxon>
        <taxon>fabids</taxon>
        <taxon>Rosales</taxon>
        <taxon>Moraceae</taxon>
        <taxon>Ficeae</taxon>
        <taxon>Ficus</taxon>
    </lineage>
</organism>
<sequence>MAGMTVGNMIDDIMEDEIIAHMMQANAFVDDYQVPVDDAGIGEPLFEAGPLFPEDPIPAVPLQEIPPQEAEVDVGTDDLDPANFMATPEDQPEDPLVIIIDSDDDEEDIEE</sequence>
<proteinExistence type="predicted"/>
<keyword evidence="3" id="KW-1185">Reference proteome</keyword>
<evidence type="ECO:0000313" key="2">
    <source>
        <dbReference type="EMBL" id="GMN72048.1"/>
    </source>
</evidence>
<name>A0AA88JCT9_FICCA</name>